<dbReference type="EMBL" id="JAEPBG010000015">
    <property type="protein sequence ID" value="MBK4737941.1"/>
    <property type="molecule type" value="Genomic_DNA"/>
</dbReference>
<evidence type="ECO:0000313" key="1">
    <source>
        <dbReference type="EMBL" id="MBK4737941.1"/>
    </source>
</evidence>
<sequence length="155" mass="18039">MDMIIALDTEFTAFHNPRLISIGLVAETGEEFYAELAVPPHECSDFVRETVLPLLGQDPLAVCQDDYELRTRLLTWLRIIRGREPMQIVFDFTTDWALFAAAVGTPVPDFCIPRPLRDVEQHELLLYDFWRRNPELHEHHALHDARGLLYSIRLR</sequence>
<name>A0A934SW62_9BURK</name>
<reference evidence="1" key="1">
    <citation type="submission" date="2021-01" db="EMBL/GenBank/DDBJ databases">
        <title>Genome sequence of strain Noviherbaspirillum sp. DKR-6.</title>
        <authorList>
            <person name="Chaudhary D.K."/>
        </authorList>
    </citation>
    <scope>NUCLEOTIDE SEQUENCE</scope>
    <source>
        <strain evidence="1">DKR-6</strain>
    </source>
</reference>
<gene>
    <name evidence="1" type="ORF">JJB74_25245</name>
</gene>
<accession>A0A934SW62</accession>
<keyword evidence="2" id="KW-1185">Reference proteome</keyword>
<dbReference type="GO" id="GO:0003676">
    <property type="term" value="F:nucleic acid binding"/>
    <property type="evidence" value="ECO:0007669"/>
    <property type="project" value="InterPro"/>
</dbReference>
<proteinExistence type="predicted"/>
<protein>
    <submittedName>
        <fullName evidence="1">3'-5' exoribonuclease</fullName>
    </submittedName>
</protein>
<comment type="caution">
    <text evidence="1">The sequence shown here is derived from an EMBL/GenBank/DDBJ whole genome shotgun (WGS) entry which is preliminary data.</text>
</comment>
<evidence type="ECO:0000313" key="2">
    <source>
        <dbReference type="Proteomes" id="UP000622890"/>
    </source>
</evidence>
<dbReference type="Gene3D" id="3.30.420.10">
    <property type="entry name" value="Ribonuclease H-like superfamily/Ribonuclease H"/>
    <property type="match status" value="1"/>
</dbReference>
<dbReference type="InterPro" id="IPR036397">
    <property type="entry name" value="RNaseH_sf"/>
</dbReference>
<dbReference type="Proteomes" id="UP000622890">
    <property type="component" value="Unassembled WGS sequence"/>
</dbReference>
<dbReference type="AlphaFoldDB" id="A0A934SW62"/>
<organism evidence="1 2">
    <name type="scientific">Noviherbaspirillum pedocola</name>
    <dbReference type="NCBI Taxonomy" id="2801341"/>
    <lineage>
        <taxon>Bacteria</taxon>
        <taxon>Pseudomonadati</taxon>
        <taxon>Pseudomonadota</taxon>
        <taxon>Betaproteobacteria</taxon>
        <taxon>Burkholderiales</taxon>
        <taxon>Oxalobacteraceae</taxon>
        <taxon>Noviherbaspirillum</taxon>
    </lineage>
</organism>